<keyword evidence="7" id="KW-0285">Flavoprotein</keyword>
<dbReference type="EMBL" id="JAPDRK010000017">
    <property type="protein sequence ID" value="KAJ9604925.1"/>
    <property type="molecule type" value="Genomic_DNA"/>
</dbReference>
<dbReference type="FunFam" id="3.20.20.70:FF:000056">
    <property type="entry name" value="hydroxyacid oxidase 2"/>
    <property type="match status" value="1"/>
</dbReference>
<feature type="binding site" evidence="7">
    <location>
        <position position="119"/>
    </location>
    <ligand>
        <name>FMN</name>
        <dbReference type="ChEBI" id="CHEBI:58210"/>
    </ligand>
</feature>
<dbReference type="PIRSF" id="PIRSF000138">
    <property type="entry name" value="Al-hdrx_acd_dh"/>
    <property type="match status" value="1"/>
</dbReference>
<dbReference type="InterPro" id="IPR013785">
    <property type="entry name" value="Aldolase_TIM"/>
</dbReference>
<organism evidence="9 10">
    <name type="scientific">Cladophialophora chaetospira</name>
    <dbReference type="NCBI Taxonomy" id="386627"/>
    <lineage>
        <taxon>Eukaryota</taxon>
        <taxon>Fungi</taxon>
        <taxon>Dikarya</taxon>
        <taxon>Ascomycota</taxon>
        <taxon>Pezizomycotina</taxon>
        <taxon>Eurotiomycetes</taxon>
        <taxon>Chaetothyriomycetidae</taxon>
        <taxon>Chaetothyriales</taxon>
        <taxon>Herpotrichiellaceae</taxon>
        <taxon>Cladophialophora</taxon>
    </lineage>
</organism>
<dbReference type="AlphaFoldDB" id="A0AA39CE13"/>
<evidence type="ECO:0000256" key="4">
    <source>
        <dbReference type="ARBA" id="ARBA00073420"/>
    </source>
</evidence>
<feature type="binding site" evidence="7">
    <location>
        <position position="97"/>
    </location>
    <ligand>
        <name>FMN</name>
        <dbReference type="ChEBI" id="CHEBI:58210"/>
    </ligand>
</feature>
<dbReference type="InterPro" id="IPR012133">
    <property type="entry name" value="Alpha-hydoxy_acid_DH_FMN"/>
</dbReference>
<dbReference type="PANTHER" id="PTHR10578">
    <property type="entry name" value="S -2-HYDROXY-ACID OXIDASE-RELATED"/>
    <property type="match status" value="1"/>
</dbReference>
<evidence type="ECO:0000313" key="9">
    <source>
        <dbReference type="EMBL" id="KAJ9604925.1"/>
    </source>
</evidence>
<dbReference type="CDD" id="cd02809">
    <property type="entry name" value="alpha_hydroxyacid_oxid_FMN"/>
    <property type="match status" value="1"/>
</dbReference>
<accession>A0AA39CE13</accession>
<evidence type="ECO:0000256" key="7">
    <source>
        <dbReference type="PIRSR" id="PIRSR000138-2"/>
    </source>
</evidence>
<proteinExistence type="inferred from homology"/>
<protein>
    <recommendedName>
        <fullName evidence="4">Oxidase FUB9</fullName>
    </recommendedName>
    <alternativeName>
        <fullName evidence="5">Fusaric acid biosynthesis protein 9</fullName>
    </alternativeName>
</protein>
<dbReference type="GO" id="GO:0010181">
    <property type="term" value="F:FMN binding"/>
    <property type="evidence" value="ECO:0007669"/>
    <property type="project" value="InterPro"/>
</dbReference>
<feature type="domain" description="FMN hydroxy acid dehydrogenase" evidence="8">
    <location>
        <begin position="1"/>
        <end position="350"/>
    </location>
</feature>
<keyword evidence="7" id="KW-0288">FMN</keyword>
<reference evidence="9" key="1">
    <citation type="submission" date="2022-10" db="EMBL/GenBank/DDBJ databases">
        <title>Culturing micro-colonial fungi from biological soil crusts in the Mojave desert and describing Neophaeococcomyces mojavensis, and introducing the new genera and species Taxawa tesnikishii.</title>
        <authorList>
            <person name="Kurbessoian T."/>
            <person name="Stajich J.E."/>
        </authorList>
    </citation>
    <scope>NUCLEOTIDE SEQUENCE</scope>
    <source>
        <strain evidence="9">TK_41</strain>
    </source>
</reference>
<dbReference type="InterPro" id="IPR000262">
    <property type="entry name" value="FMN-dep_DH"/>
</dbReference>
<evidence type="ECO:0000256" key="2">
    <source>
        <dbReference type="ARBA" id="ARBA00023002"/>
    </source>
</evidence>
<feature type="binding site" evidence="7">
    <location>
        <begin position="68"/>
        <end position="70"/>
    </location>
    <ligand>
        <name>FMN</name>
        <dbReference type="ChEBI" id="CHEBI:58210"/>
    </ligand>
</feature>
<feature type="binding site" evidence="7">
    <location>
        <begin position="276"/>
        <end position="280"/>
    </location>
    <ligand>
        <name>FMN</name>
        <dbReference type="ChEBI" id="CHEBI:58210"/>
    </ligand>
</feature>
<feature type="binding site" evidence="7">
    <location>
        <position position="248"/>
    </location>
    <ligand>
        <name>glyoxylate</name>
        <dbReference type="ChEBI" id="CHEBI:36655"/>
    </ligand>
</feature>
<dbReference type="PANTHER" id="PTHR10578:SF149">
    <property type="entry name" value="2-HYDROXYACID OXIDASE 2"/>
    <property type="match status" value="1"/>
</dbReference>
<dbReference type="Pfam" id="PF01070">
    <property type="entry name" value="FMN_dh"/>
    <property type="match status" value="1"/>
</dbReference>
<keyword evidence="10" id="KW-1185">Reference proteome</keyword>
<feature type="active site" description="Proton acceptor" evidence="6">
    <location>
        <position position="245"/>
    </location>
</feature>
<dbReference type="GO" id="GO:0016491">
    <property type="term" value="F:oxidoreductase activity"/>
    <property type="evidence" value="ECO:0007669"/>
    <property type="project" value="UniProtKB-KW"/>
</dbReference>
<evidence type="ECO:0000256" key="6">
    <source>
        <dbReference type="PIRSR" id="PIRSR000138-1"/>
    </source>
</evidence>
<evidence type="ECO:0000256" key="1">
    <source>
        <dbReference type="ARBA" id="ARBA00001917"/>
    </source>
</evidence>
<feature type="binding site" evidence="7">
    <location>
        <begin position="299"/>
        <end position="300"/>
    </location>
    <ligand>
        <name>FMN</name>
        <dbReference type="ChEBI" id="CHEBI:58210"/>
    </ligand>
</feature>
<dbReference type="Proteomes" id="UP001172673">
    <property type="component" value="Unassembled WGS sequence"/>
</dbReference>
<evidence type="ECO:0000256" key="3">
    <source>
        <dbReference type="ARBA" id="ARBA00024042"/>
    </source>
</evidence>
<feature type="binding site" evidence="7">
    <location>
        <position position="160"/>
    </location>
    <ligand>
        <name>glyoxylate</name>
        <dbReference type="ChEBI" id="CHEBI:36655"/>
    </ligand>
</feature>
<evidence type="ECO:0000256" key="5">
    <source>
        <dbReference type="ARBA" id="ARBA00083297"/>
    </source>
</evidence>
<comment type="cofactor">
    <cofactor evidence="1">
        <name>FMN</name>
        <dbReference type="ChEBI" id="CHEBI:58210"/>
    </cofactor>
</comment>
<dbReference type="GO" id="GO:0005737">
    <property type="term" value="C:cytoplasm"/>
    <property type="evidence" value="ECO:0007669"/>
    <property type="project" value="UniProtKB-ARBA"/>
</dbReference>
<evidence type="ECO:0000259" key="8">
    <source>
        <dbReference type="PROSITE" id="PS51349"/>
    </source>
</evidence>
<feature type="binding site" evidence="7">
    <location>
        <position position="243"/>
    </location>
    <ligand>
        <name>FMN</name>
        <dbReference type="ChEBI" id="CHEBI:58210"/>
    </ligand>
</feature>
<comment type="similarity">
    <text evidence="3">Belongs to the FMN-dependent alpha-hydroxy acid dehydrogenase family.</text>
</comment>
<feature type="binding site" evidence="7">
    <location>
        <position position="15"/>
    </location>
    <ligand>
        <name>glyoxylate</name>
        <dbReference type="ChEBI" id="CHEBI:36655"/>
    </ligand>
</feature>
<dbReference type="SUPFAM" id="SSF51395">
    <property type="entry name" value="FMN-linked oxidoreductases"/>
    <property type="match status" value="1"/>
</dbReference>
<evidence type="ECO:0000313" key="10">
    <source>
        <dbReference type="Proteomes" id="UP001172673"/>
    </source>
</evidence>
<dbReference type="PROSITE" id="PS51349">
    <property type="entry name" value="FMN_HYDROXY_ACID_DH_2"/>
    <property type="match status" value="1"/>
</dbReference>
<sequence length="357" mass="39247">MISPIFYLESDSADYYNEGAMDLVTLRDNVAAYNRYKIIPRILRNVSNIDTSTTIFGQRVEFPLGFSPSAMQKLAHQDGELATSRAAAAMGVAMCLSSYSNTSLEEVISVGNGNPYMIQMCVVKDRSITAQLLRRAEVVQKAAGYKAIFMSVDVPVLGRRLNEMRNDFTLPAELMFPNILSTGYTEFSETDGERHNYDASLEWEEIIPWLKRNTKMEVWLKGVLSPADVELAIKYGVHGILVSNHGGRQLDGVPATLDALRDCAVVARGRIQTAVDGGIRRGSDIFKALALGARHCFIGRIAIWGLAYNGQKGVELALKILLAELQVTMALAGCRTVDEITIEHLAVLKSNGLLSKL</sequence>
<gene>
    <name evidence="9" type="ORF">H2200_010314</name>
</gene>
<dbReference type="InterPro" id="IPR037396">
    <property type="entry name" value="FMN_HAD"/>
</dbReference>
<keyword evidence="2" id="KW-0560">Oxidoreductase</keyword>
<feature type="binding site" evidence="7">
    <location>
        <position position="245"/>
    </location>
    <ligand>
        <name>glyoxylate</name>
        <dbReference type="ChEBI" id="CHEBI:36655"/>
    </ligand>
</feature>
<name>A0AA39CE13_9EURO</name>
<dbReference type="InterPro" id="IPR008259">
    <property type="entry name" value="FMN_hydac_DH_AS"/>
</dbReference>
<dbReference type="Gene3D" id="3.20.20.70">
    <property type="entry name" value="Aldolase class I"/>
    <property type="match status" value="1"/>
</dbReference>
<feature type="binding site" evidence="7">
    <location>
        <position position="221"/>
    </location>
    <ligand>
        <name>FMN</name>
        <dbReference type="ChEBI" id="CHEBI:58210"/>
    </ligand>
</feature>
<dbReference type="PROSITE" id="PS00557">
    <property type="entry name" value="FMN_HYDROXY_ACID_DH_1"/>
    <property type="match status" value="1"/>
</dbReference>
<comment type="caution">
    <text evidence="9">The sequence shown here is derived from an EMBL/GenBank/DDBJ whole genome shotgun (WGS) entry which is preliminary data.</text>
</comment>